<dbReference type="InterPro" id="IPR054542">
    <property type="entry name" value="Cys_met_metab_PP"/>
</dbReference>
<evidence type="ECO:0000313" key="6">
    <source>
        <dbReference type="EMBL" id="OEH84841.1"/>
    </source>
</evidence>
<dbReference type="EMBL" id="MJAT01000036">
    <property type="protein sequence ID" value="OEH84841.1"/>
    <property type="molecule type" value="Genomic_DNA"/>
</dbReference>
<name>A0A1E5L426_9FIRM</name>
<evidence type="ECO:0000256" key="5">
    <source>
        <dbReference type="RuleBase" id="RU362118"/>
    </source>
</evidence>
<evidence type="ECO:0000313" key="7">
    <source>
        <dbReference type="Proteomes" id="UP000095255"/>
    </source>
</evidence>
<evidence type="ECO:0000256" key="1">
    <source>
        <dbReference type="ARBA" id="ARBA00001933"/>
    </source>
</evidence>
<dbReference type="SUPFAM" id="SSF53383">
    <property type="entry name" value="PLP-dependent transferases"/>
    <property type="match status" value="1"/>
</dbReference>
<dbReference type="GO" id="GO:0030170">
    <property type="term" value="F:pyridoxal phosphate binding"/>
    <property type="evidence" value="ECO:0007669"/>
    <property type="project" value="InterPro"/>
</dbReference>
<keyword evidence="3 4" id="KW-0663">Pyridoxal phosphate</keyword>
<dbReference type="InterPro" id="IPR000277">
    <property type="entry name" value="Cys/Met-Metab_PyrdxlP-dep_enz"/>
</dbReference>
<dbReference type="GO" id="GO:0005737">
    <property type="term" value="C:cytoplasm"/>
    <property type="evidence" value="ECO:0007669"/>
    <property type="project" value="TreeGrafter"/>
</dbReference>
<proteinExistence type="inferred from homology"/>
<sequence>MITQLGVIKDEQYGAISTPIYHSATFRHPGVGQSTGFDYSRTSNPTRKELEAAVAKIENGNYGFAFPTGMAALTAIFGLFKKGDHIILSEDLYGGTYRLLRQYFSTFEIESDFVDTSDISQLEQCWQTHTKALLIETPSNPLMKITDIKKCVEICKQNDALCIVDNTFLTPYYQNPLDFQVDIVIHSGTKYLAGHNDLLAGVVIVNDQDLATRIGFIQNTTGSVLSPGDSWLLLRSLKTLGLRIERQQSNAKRIVEWAESEGSQWIDTVYYPGARESQNYHIHTQQSSGDGAMISLRLKTSELAIELLSHIQIFSFAESLGGVESLITLPARQTHADIPEEYRLRLGITDDLLRLSIGIEDAEDLINDLHQSLTKCK</sequence>
<organism evidence="6 7">
    <name type="scientific">Desulfuribacillus stibiiarsenatis</name>
    <dbReference type="NCBI Taxonomy" id="1390249"/>
    <lineage>
        <taxon>Bacteria</taxon>
        <taxon>Bacillati</taxon>
        <taxon>Bacillota</taxon>
        <taxon>Desulfuribacillia</taxon>
        <taxon>Desulfuribacillales</taxon>
        <taxon>Desulfuribacillaceae</taxon>
        <taxon>Desulfuribacillus</taxon>
    </lineage>
</organism>
<dbReference type="Proteomes" id="UP000095255">
    <property type="component" value="Unassembled WGS sequence"/>
</dbReference>
<dbReference type="InterPro" id="IPR015424">
    <property type="entry name" value="PyrdxlP-dep_Trfase"/>
</dbReference>
<dbReference type="PIRSF" id="PIRSF001434">
    <property type="entry name" value="CGS"/>
    <property type="match status" value="1"/>
</dbReference>
<evidence type="ECO:0000256" key="4">
    <source>
        <dbReference type="PIRSR" id="PIRSR001434-2"/>
    </source>
</evidence>
<reference evidence="6 7" key="1">
    <citation type="submission" date="2016-09" db="EMBL/GenBank/DDBJ databases">
        <title>Desulfuribacillus arsenicus sp. nov., an obligately anaerobic, dissimilatory arsenic- and antimonate-reducing bacterium isolated from anoxic sediments.</title>
        <authorList>
            <person name="Abin C.A."/>
            <person name="Hollibaugh J.T."/>
        </authorList>
    </citation>
    <scope>NUCLEOTIDE SEQUENCE [LARGE SCALE GENOMIC DNA]</scope>
    <source>
        <strain evidence="6 7">MLFW-2</strain>
    </source>
</reference>
<dbReference type="PANTHER" id="PTHR11808:SF90">
    <property type="entry name" value="CYSTATHIONINE GAMMA-SYNTHASE"/>
    <property type="match status" value="1"/>
</dbReference>
<dbReference type="InterPro" id="IPR015421">
    <property type="entry name" value="PyrdxlP-dep_Trfase_major"/>
</dbReference>
<dbReference type="InterPro" id="IPR015422">
    <property type="entry name" value="PyrdxlP-dep_Trfase_small"/>
</dbReference>
<dbReference type="FunFam" id="3.40.640.10:FF:000009">
    <property type="entry name" value="Cystathionine gamma-synthase homolog"/>
    <property type="match status" value="1"/>
</dbReference>
<dbReference type="PANTHER" id="PTHR11808">
    <property type="entry name" value="TRANS-SULFURATION ENZYME FAMILY MEMBER"/>
    <property type="match status" value="1"/>
</dbReference>
<dbReference type="Gene3D" id="3.40.640.10">
    <property type="entry name" value="Type I PLP-dependent aspartate aminotransferase-like (Major domain)"/>
    <property type="match status" value="1"/>
</dbReference>
<protein>
    <submittedName>
        <fullName evidence="6">Cystathionine gamma-synthase</fullName>
    </submittedName>
</protein>
<dbReference type="Pfam" id="PF01053">
    <property type="entry name" value="Cys_Met_Meta_PP"/>
    <property type="match status" value="1"/>
</dbReference>
<dbReference type="PROSITE" id="PS00868">
    <property type="entry name" value="CYS_MET_METAB_PP"/>
    <property type="match status" value="1"/>
</dbReference>
<accession>A0A1E5L426</accession>
<dbReference type="STRING" id="1390249.BHU72_07880"/>
<comment type="cofactor">
    <cofactor evidence="1 5">
        <name>pyridoxal 5'-phosphate</name>
        <dbReference type="ChEBI" id="CHEBI:597326"/>
    </cofactor>
</comment>
<keyword evidence="7" id="KW-1185">Reference proteome</keyword>
<feature type="modified residue" description="N6-(pyridoxal phosphate)lysine" evidence="4">
    <location>
        <position position="190"/>
    </location>
</feature>
<evidence type="ECO:0000256" key="3">
    <source>
        <dbReference type="ARBA" id="ARBA00022898"/>
    </source>
</evidence>
<evidence type="ECO:0000256" key="2">
    <source>
        <dbReference type="ARBA" id="ARBA00009077"/>
    </source>
</evidence>
<dbReference type="GO" id="GO:0019346">
    <property type="term" value="P:transsulfuration"/>
    <property type="evidence" value="ECO:0007669"/>
    <property type="project" value="InterPro"/>
</dbReference>
<comment type="caution">
    <text evidence="6">The sequence shown here is derived from an EMBL/GenBank/DDBJ whole genome shotgun (WGS) entry which is preliminary data.</text>
</comment>
<comment type="similarity">
    <text evidence="2 5">Belongs to the trans-sulfuration enzymes family.</text>
</comment>
<dbReference type="Gene3D" id="3.90.1150.10">
    <property type="entry name" value="Aspartate Aminotransferase, domain 1"/>
    <property type="match status" value="1"/>
</dbReference>
<dbReference type="GO" id="GO:0016846">
    <property type="term" value="F:carbon-sulfur lyase activity"/>
    <property type="evidence" value="ECO:0007669"/>
    <property type="project" value="TreeGrafter"/>
</dbReference>
<gene>
    <name evidence="6" type="ORF">BHU72_07880</name>
</gene>
<dbReference type="CDD" id="cd00614">
    <property type="entry name" value="CGS_like"/>
    <property type="match status" value="1"/>
</dbReference>
<dbReference type="AlphaFoldDB" id="A0A1E5L426"/>